<protein>
    <submittedName>
        <fullName evidence="1">Uncharacterized protein</fullName>
    </submittedName>
</protein>
<evidence type="ECO:0000313" key="1">
    <source>
        <dbReference type="EMBL" id="WVY98519.1"/>
    </source>
</evidence>
<evidence type="ECO:0000313" key="2">
    <source>
        <dbReference type="Proteomes" id="UP001374535"/>
    </source>
</evidence>
<sequence>MSTYFQYDKCSTSTFLEQLELHQEVIPLLVDACSSHPSLLESKKRKSKYFVQCSFNSLGKVLLLLKTNKIKDMNDDGCDILQRAWEEVQCFNFNLEWLKPSVDSALEMKHHVKKFRKTTSNMKKECLADGRSAQLKPWLAKRIWLSK</sequence>
<accession>A0AAQ3MXH5</accession>
<name>A0AAQ3MXH5_VIGMU</name>
<keyword evidence="2" id="KW-1185">Reference proteome</keyword>
<proteinExistence type="predicted"/>
<dbReference type="EMBL" id="CP144692">
    <property type="protein sequence ID" value="WVY98519.1"/>
    <property type="molecule type" value="Genomic_DNA"/>
</dbReference>
<dbReference type="AlphaFoldDB" id="A0AAQ3MXH5"/>
<gene>
    <name evidence="1" type="ORF">V8G54_030670</name>
</gene>
<reference evidence="1 2" key="1">
    <citation type="journal article" date="2023" name="Life. Sci Alliance">
        <title>Evolutionary insights into 3D genome organization and epigenetic landscape of Vigna mungo.</title>
        <authorList>
            <person name="Junaid A."/>
            <person name="Singh B."/>
            <person name="Bhatia S."/>
        </authorList>
    </citation>
    <scope>NUCLEOTIDE SEQUENCE [LARGE SCALE GENOMIC DNA]</scope>
    <source>
        <strain evidence="1">Urdbean</strain>
    </source>
</reference>
<organism evidence="1 2">
    <name type="scientific">Vigna mungo</name>
    <name type="common">Black gram</name>
    <name type="synonym">Phaseolus mungo</name>
    <dbReference type="NCBI Taxonomy" id="3915"/>
    <lineage>
        <taxon>Eukaryota</taxon>
        <taxon>Viridiplantae</taxon>
        <taxon>Streptophyta</taxon>
        <taxon>Embryophyta</taxon>
        <taxon>Tracheophyta</taxon>
        <taxon>Spermatophyta</taxon>
        <taxon>Magnoliopsida</taxon>
        <taxon>eudicotyledons</taxon>
        <taxon>Gunneridae</taxon>
        <taxon>Pentapetalae</taxon>
        <taxon>rosids</taxon>
        <taxon>fabids</taxon>
        <taxon>Fabales</taxon>
        <taxon>Fabaceae</taxon>
        <taxon>Papilionoideae</taxon>
        <taxon>50 kb inversion clade</taxon>
        <taxon>NPAAA clade</taxon>
        <taxon>indigoferoid/millettioid clade</taxon>
        <taxon>Phaseoleae</taxon>
        <taxon>Vigna</taxon>
    </lineage>
</organism>
<dbReference type="Proteomes" id="UP001374535">
    <property type="component" value="Chromosome 9"/>
</dbReference>